<organism evidence="3 4">
    <name type="scientific">Chaetoceros tenuissimus</name>
    <dbReference type="NCBI Taxonomy" id="426638"/>
    <lineage>
        <taxon>Eukaryota</taxon>
        <taxon>Sar</taxon>
        <taxon>Stramenopiles</taxon>
        <taxon>Ochrophyta</taxon>
        <taxon>Bacillariophyta</taxon>
        <taxon>Coscinodiscophyceae</taxon>
        <taxon>Chaetocerotophycidae</taxon>
        <taxon>Chaetocerotales</taxon>
        <taxon>Chaetocerotaceae</taxon>
        <taxon>Chaetoceros</taxon>
    </lineage>
</organism>
<keyword evidence="1" id="KW-0802">TPR repeat</keyword>
<feature type="region of interest" description="Disordered" evidence="2">
    <location>
        <begin position="1"/>
        <end position="31"/>
    </location>
</feature>
<dbReference type="InterPro" id="IPR011990">
    <property type="entry name" value="TPR-like_helical_dom_sf"/>
</dbReference>
<dbReference type="EMBL" id="BLLK01000061">
    <property type="protein sequence ID" value="GFH58170.1"/>
    <property type="molecule type" value="Genomic_DNA"/>
</dbReference>
<dbReference type="GO" id="GO:1905515">
    <property type="term" value="P:non-motile cilium assembly"/>
    <property type="evidence" value="ECO:0007669"/>
    <property type="project" value="TreeGrafter"/>
</dbReference>
<dbReference type="GO" id="GO:0042073">
    <property type="term" value="P:intraciliary transport"/>
    <property type="evidence" value="ECO:0007669"/>
    <property type="project" value="TreeGrafter"/>
</dbReference>
<dbReference type="GO" id="GO:0097730">
    <property type="term" value="C:non-motile cilium"/>
    <property type="evidence" value="ECO:0007669"/>
    <property type="project" value="TreeGrafter"/>
</dbReference>
<dbReference type="Pfam" id="PF13424">
    <property type="entry name" value="TPR_12"/>
    <property type="match status" value="1"/>
</dbReference>
<evidence type="ECO:0000256" key="1">
    <source>
        <dbReference type="PROSITE-ProRule" id="PRU00339"/>
    </source>
</evidence>
<evidence type="ECO:0000256" key="2">
    <source>
        <dbReference type="SAM" id="MobiDB-lite"/>
    </source>
</evidence>
<dbReference type="Pfam" id="PF13181">
    <property type="entry name" value="TPR_8"/>
    <property type="match status" value="1"/>
</dbReference>
<feature type="repeat" description="TPR" evidence="1">
    <location>
        <begin position="127"/>
        <end position="160"/>
    </location>
</feature>
<comment type="caution">
    <text evidence="3">The sequence shown here is derived from an EMBL/GenBank/DDBJ whole genome shotgun (WGS) entry which is preliminary data.</text>
</comment>
<accession>A0AAD3D7F1</accession>
<evidence type="ECO:0008006" key="5">
    <source>
        <dbReference type="Google" id="ProtNLM"/>
    </source>
</evidence>
<dbReference type="Gene3D" id="1.25.40.10">
    <property type="entry name" value="Tetratricopeptide repeat domain"/>
    <property type="match status" value="3"/>
</dbReference>
<feature type="repeat" description="TPR" evidence="1">
    <location>
        <begin position="505"/>
        <end position="538"/>
    </location>
</feature>
<dbReference type="Pfam" id="PF13432">
    <property type="entry name" value="TPR_16"/>
    <property type="match status" value="1"/>
</dbReference>
<dbReference type="SMART" id="SM00028">
    <property type="entry name" value="TPR"/>
    <property type="match status" value="9"/>
</dbReference>
<dbReference type="Proteomes" id="UP001054902">
    <property type="component" value="Unassembled WGS sequence"/>
</dbReference>
<dbReference type="Pfam" id="PF13174">
    <property type="entry name" value="TPR_6"/>
    <property type="match status" value="1"/>
</dbReference>
<feature type="repeat" description="TPR" evidence="1">
    <location>
        <begin position="369"/>
        <end position="402"/>
    </location>
</feature>
<dbReference type="SUPFAM" id="SSF48452">
    <property type="entry name" value="TPR-like"/>
    <property type="match status" value="2"/>
</dbReference>
<proteinExistence type="predicted"/>
<dbReference type="PANTHER" id="PTHR44117:SF1">
    <property type="entry name" value="INTRAFLAGELLAR TRANSPORT PROTEIN 88 HOMOLOG"/>
    <property type="match status" value="1"/>
</dbReference>
<dbReference type="GO" id="GO:0019894">
    <property type="term" value="F:kinesin binding"/>
    <property type="evidence" value="ECO:0007669"/>
    <property type="project" value="TreeGrafter"/>
</dbReference>
<dbReference type="PROSITE" id="PS50005">
    <property type="entry name" value="TPR"/>
    <property type="match status" value="4"/>
</dbReference>
<dbReference type="GO" id="GO:0097546">
    <property type="term" value="C:ciliary base"/>
    <property type="evidence" value="ECO:0007669"/>
    <property type="project" value="TreeGrafter"/>
</dbReference>
<dbReference type="AlphaFoldDB" id="A0AAD3D7F1"/>
<reference evidence="3 4" key="1">
    <citation type="journal article" date="2021" name="Sci. Rep.">
        <title>The genome of the diatom Chaetoceros tenuissimus carries an ancient integrated fragment of an extant virus.</title>
        <authorList>
            <person name="Hongo Y."/>
            <person name="Kimura K."/>
            <person name="Takaki Y."/>
            <person name="Yoshida Y."/>
            <person name="Baba S."/>
            <person name="Kobayashi G."/>
            <person name="Nagasaki K."/>
            <person name="Hano T."/>
            <person name="Tomaru Y."/>
        </authorList>
    </citation>
    <scope>NUCLEOTIDE SEQUENCE [LARGE SCALE GENOMIC DNA]</scope>
    <source>
        <strain evidence="3 4">NIES-3715</strain>
    </source>
</reference>
<dbReference type="GO" id="GO:0005814">
    <property type="term" value="C:centriole"/>
    <property type="evidence" value="ECO:0007669"/>
    <property type="project" value="TreeGrafter"/>
</dbReference>
<protein>
    <recommendedName>
        <fullName evidence="5">UDP-N-acetylglucosamine--peptide N-acetylglucosaminyltransferase SPINDLY</fullName>
    </recommendedName>
</protein>
<name>A0AAD3D7F1_9STRA</name>
<dbReference type="GO" id="GO:0036064">
    <property type="term" value="C:ciliary basal body"/>
    <property type="evidence" value="ECO:0007669"/>
    <property type="project" value="TreeGrafter"/>
</dbReference>
<evidence type="ECO:0000313" key="3">
    <source>
        <dbReference type="EMBL" id="GFH58170.1"/>
    </source>
</evidence>
<feature type="repeat" description="TPR" evidence="1">
    <location>
        <begin position="403"/>
        <end position="436"/>
    </location>
</feature>
<dbReference type="InterPro" id="IPR019734">
    <property type="entry name" value="TPR_rpt"/>
</dbReference>
<dbReference type="PANTHER" id="PTHR44117">
    <property type="entry name" value="INTRAFLAGELLAR TRANSPORT PROTEIN 88 HOMOLOG"/>
    <property type="match status" value="1"/>
</dbReference>
<gene>
    <name evidence="3" type="ORF">CTEN210_14646</name>
</gene>
<keyword evidence="4" id="KW-1185">Reference proteome</keyword>
<evidence type="ECO:0000313" key="4">
    <source>
        <dbReference type="Proteomes" id="UP001054902"/>
    </source>
</evidence>
<sequence>MTAVSGAGYQDKTAKRNREKKQKTISPQETSRKLQKQILQLIEESASLVDEDPFLGLDKAKEAVDKVQDLSDHCQEHSITILKTNDLTFTTKFHLAVLYEKNGMNHEAIEAYSSLLKEYKHEANLVVRIRVNLGNLYCQQRRFKEALKNYQMAMDQTTRDEKALRFRIQRTIGNILNEIGQLSEAILEYEAISVNSEADLEACFNLLLCHVQNGNIAKSKQTFLRMLTINKPLYKKGQSSKQKHVDTDEGGPDTILQKTTVTLVTAARVICSQLYPDEQWKEGYMWVKEEAKMRKMSIVNQIDLSLALEHLKRGNYNEATNIMKSFETKDIEMTADIATNLSFLYFLEGDFAIADEYVELALSSNRFNAKALVNKGNSLFVVEKYEQAKELYLEAMGVDPTHYEAMFNLGLTCTRLGQYQEALQVFGRLNTISTNDVNVLYHIGSANEQNGNERDALKWFNVLSACAPTDARIMHRIGSIHSDQGDDGQSLHFHAESNRLEPWNVDVVGFLAIAYVKNEVYEKALDLFQKAAIIQPNEVNWILMCGSSCRKLGRIEESFEYYLKANNIEPENKECLRYLIRTGKDLGKDTRHFEDAMLRVDVGSF</sequence>